<dbReference type="VEuPathDB" id="TriTrypDB:TvY486_1115490"/>
<feature type="domain" description="PSP1 C-terminal" evidence="1">
    <location>
        <begin position="255"/>
        <end position="341"/>
    </location>
</feature>
<dbReference type="EMBL" id="HE573027">
    <property type="protein sequence ID" value="CCC54065.1"/>
    <property type="molecule type" value="Genomic_DNA"/>
</dbReference>
<dbReference type="PROSITE" id="PS51411">
    <property type="entry name" value="PSP1_C"/>
    <property type="match status" value="1"/>
</dbReference>
<sequence>MDFKMFQDMTNATQTKRQTPLDNAIDAEARSSENMCRIQMGILEALMEKVDILTRKVDGLYAMLHMLQQNAVHSSVDYHPPAAQMAASDLVQRVLSEEENNHVTYLNNAIPRVAQIPQVYESPSYAPLVPTVVDKEATQSAGVKCTEEEVRKGGDRKVATAASSTLAQRSDDANNWKKRDCFIVLVEFKCQRVKRCESSTFITPGQYAIVQGDRGHDCGVVNQCSEWNAEKGAIVREESFEGIAVSVLRMKGELGRVLRVATEEEVERLFGEISRNENLALKTCREVVSRLGLDMDVVDCEYQFDQQKISFYYEASRSIDFRQLNSELFRIFGVRIWLQNVNNAVKNVVPAGAMSRDEKTQYQKSGLRPPTFK</sequence>
<dbReference type="AlphaFoldDB" id="G0U8Y3"/>
<organism evidence="2">
    <name type="scientific">Trypanosoma vivax (strain Y486)</name>
    <dbReference type="NCBI Taxonomy" id="1055687"/>
    <lineage>
        <taxon>Eukaryota</taxon>
        <taxon>Discoba</taxon>
        <taxon>Euglenozoa</taxon>
        <taxon>Kinetoplastea</taxon>
        <taxon>Metakinetoplastina</taxon>
        <taxon>Trypanosomatida</taxon>
        <taxon>Trypanosomatidae</taxon>
        <taxon>Trypanosoma</taxon>
        <taxon>Duttonella</taxon>
    </lineage>
</organism>
<gene>
    <name evidence="2" type="ORF">TVY486_1115490</name>
</gene>
<evidence type="ECO:0000313" key="2">
    <source>
        <dbReference type="EMBL" id="CCC54065.1"/>
    </source>
</evidence>
<protein>
    <recommendedName>
        <fullName evidence="1">PSP1 C-terminal domain-containing protein</fullName>
    </recommendedName>
</protein>
<dbReference type="PANTHER" id="PTHR43830">
    <property type="entry name" value="PROTEIN PSP1"/>
    <property type="match status" value="1"/>
</dbReference>
<dbReference type="InterPro" id="IPR047767">
    <property type="entry name" value="PSP1-like"/>
</dbReference>
<dbReference type="PANTHER" id="PTHR43830:SF15">
    <property type="entry name" value="PSP1 C-TERMINAL DOMAIN-CONTAINING PROTEIN"/>
    <property type="match status" value="1"/>
</dbReference>
<dbReference type="InterPro" id="IPR007557">
    <property type="entry name" value="PSP1_C"/>
</dbReference>
<name>G0U8Y3_TRYVY</name>
<proteinExistence type="predicted"/>
<dbReference type="Pfam" id="PF04468">
    <property type="entry name" value="PSP1"/>
    <property type="match status" value="1"/>
</dbReference>
<dbReference type="GO" id="GO:0005737">
    <property type="term" value="C:cytoplasm"/>
    <property type="evidence" value="ECO:0007669"/>
    <property type="project" value="TreeGrafter"/>
</dbReference>
<accession>G0U8Y3</accession>
<evidence type="ECO:0000259" key="1">
    <source>
        <dbReference type="PROSITE" id="PS51411"/>
    </source>
</evidence>
<reference evidence="2" key="1">
    <citation type="journal article" date="2012" name="Proc. Natl. Acad. Sci. U.S.A.">
        <title>Antigenic diversity is generated by distinct evolutionary mechanisms in African trypanosome species.</title>
        <authorList>
            <person name="Jackson A.P."/>
            <person name="Berry A."/>
            <person name="Aslett M."/>
            <person name="Allison H.C."/>
            <person name="Burton P."/>
            <person name="Vavrova-Anderson J."/>
            <person name="Brown R."/>
            <person name="Browne H."/>
            <person name="Corton N."/>
            <person name="Hauser H."/>
            <person name="Gamble J."/>
            <person name="Gilderthorp R."/>
            <person name="Marcello L."/>
            <person name="McQuillan J."/>
            <person name="Otto T.D."/>
            <person name="Quail M.A."/>
            <person name="Sanders M.J."/>
            <person name="van Tonder A."/>
            <person name="Ginger M.L."/>
            <person name="Field M.C."/>
            <person name="Barry J.D."/>
            <person name="Hertz-Fowler C."/>
            <person name="Berriman M."/>
        </authorList>
    </citation>
    <scope>NUCLEOTIDE SEQUENCE</scope>
    <source>
        <strain evidence="2">Y486</strain>
    </source>
</reference>